<feature type="transmembrane region" description="Helical" evidence="1">
    <location>
        <begin position="103"/>
        <end position="125"/>
    </location>
</feature>
<keyword evidence="1" id="KW-0472">Membrane</keyword>
<accession>A0A5S9QRV6</accession>
<gene>
    <name evidence="2" type="ORF">OPDIPICF_04851</name>
</gene>
<feature type="transmembrane region" description="Helical" evidence="1">
    <location>
        <begin position="12"/>
        <end position="32"/>
    </location>
</feature>
<dbReference type="AlphaFoldDB" id="A0A5S9QRV6"/>
<dbReference type="EMBL" id="CACSIO010000044">
    <property type="protein sequence ID" value="CAA0121232.1"/>
    <property type="molecule type" value="Genomic_DNA"/>
</dbReference>
<feature type="transmembrane region" description="Helical" evidence="1">
    <location>
        <begin position="52"/>
        <end position="71"/>
    </location>
</feature>
<protein>
    <submittedName>
        <fullName evidence="2">Uncharacterized protein</fullName>
    </submittedName>
</protein>
<keyword evidence="1" id="KW-0812">Transmembrane</keyword>
<evidence type="ECO:0000313" key="3">
    <source>
        <dbReference type="Proteomes" id="UP000441399"/>
    </source>
</evidence>
<keyword evidence="1" id="KW-1133">Transmembrane helix</keyword>
<feature type="transmembrane region" description="Helical" evidence="1">
    <location>
        <begin position="78"/>
        <end position="97"/>
    </location>
</feature>
<sequence>MVQASKLRKAIGISLLVLVTIPYVVFLFGLFWLEALCLMLLAVGGSCPADGVLVTLLITPSILIAMITFSYSDQLPRLLVKIVCSIQLFLYLLFLVYTRQITYSPVLWCFVLVGAVLSALNLLYIRYKQV</sequence>
<evidence type="ECO:0000256" key="1">
    <source>
        <dbReference type="SAM" id="Phobius"/>
    </source>
</evidence>
<name>A0A5S9QRV6_9GAMM</name>
<keyword evidence="3" id="KW-1185">Reference proteome</keyword>
<evidence type="ECO:0000313" key="2">
    <source>
        <dbReference type="EMBL" id="CAA0121232.1"/>
    </source>
</evidence>
<proteinExistence type="predicted"/>
<dbReference type="Proteomes" id="UP000441399">
    <property type="component" value="Unassembled WGS sequence"/>
</dbReference>
<organism evidence="2 3">
    <name type="scientific">BD1-7 clade bacterium</name>
    <dbReference type="NCBI Taxonomy" id="2029982"/>
    <lineage>
        <taxon>Bacteria</taxon>
        <taxon>Pseudomonadati</taxon>
        <taxon>Pseudomonadota</taxon>
        <taxon>Gammaproteobacteria</taxon>
        <taxon>Cellvibrionales</taxon>
        <taxon>Spongiibacteraceae</taxon>
        <taxon>BD1-7 clade</taxon>
    </lineage>
</organism>
<reference evidence="2 3" key="1">
    <citation type="submission" date="2019-11" db="EMBL/GenBank/DDBJ databases">
        <authorList>
            <person name="Holert J."/>
        </authorList>
    </citation>
    <scope>NUCLEOTIDE SEQUENCE [LARGE SCALE GENOMIC DNA]</scope>
    <source>
        <strain evidence="2">SB11_3</strain>
    </source>
</reference>